<dbReference type="EMBL" id="LR134441">
    <property type="protein sequence ID" value="VEH99237.1"/>
    <property type="molecule type" value="Genomic_DNA"/>
</dbReference>
<keyword evidence="1" id="KW-0812">Transmembrane</keyword>
<dbReference type="OrthoDB" id="9951360at2"/>
<gene>
    <name evidence="3" type="ORF">HY04_10645</name>
    <name evidence="4" type="ORF">NCTC13489_01433</name>
</gene>
<name>A0A448NR47_9FLAO</name>
<reference evidence="3 5" key="1">
    <citation type="submission" date="2014-07" db="EMBL/GenBank/DDBJ databases">
        <authorList>
            <person name="Pisani N.G."/>
            <person name="Newman J.D."/>
        </authorList>
    </citation>
    <scope>NUCLEOTIDE SEQUENCE [LARGE SCALE GENOMIC DNA]</scope>
    <source>
        <strain evidence="3 5">LMG 24720</strain>
    </source>
</reference>
<proteinExistence type="predicted"/>
<reference evidence="4 6" key="2">
    <citation type="submission" date="2018-12" db="EMBL/GenBank/DDBJ databases">
        <authorList>
            <consortium name="Pathogen Informatics"/>
        </authorList>
    </citation>
    <scope>NUCLEOTIDE SEQUENCE [LARGE SCALE GENOMIC DNA]</scope>
    <source>
        <strain evidence="4 6">NCTC13489</strain>
    </source>
</reference>
<feature type="signal peptide" evidence="2">
    <location>
        <begin position="1"/>
        <end position="18"/>
    </location>
</feature>
<evidence type="ECO:0000313" key="6">
    <source>
        <dbReference type="Proteomes" id="UP000270036"/>
    </source>
</evidence>
<dbReference type="AlphaFoldDB" id="A0A448NR47"/>
<sequence length="132" mass="14052">MRNLILALIFILPLTINAQQNNVPEIDLYMNKANKQRKTGNILLISGGGLIVTGLIVGTSGDGKGFIDANALVGSGIFLLGGLTALTSIPFYISANNNRKKSLKFTPVIGILETKSSLISQNYAMAGIKINF</sequence>
<feature type="transmembrane region" description="Helical" evidence="1">
    <location>
        <begin position="71"/>
        <end position="93"/>
    </location>
</feature>
<keyword evidence="5" id="KW-1185">Reference proteome</keyword>
<dbReference type="RefSeq" id="WP_034719573.1">
    <property type="nucleotide sequence ID" value="NZ_FOIX01000004.1"/>
</dbReference>
<evidence type="ECO:0000256" key="2">
    <source>
        <dbReference type="SAM" id="SignalP"/>
    </source>
</evidence>
<feature type="chain" id="PRO_5019368586" description="DUF4199 domain-containing protein" evidence="2">
    <location>
        <begin position="19"/>
        <end position="132"/>
    </location>
</feature>
<dbReference type="Proteomes" id="UP000270036">
    <property type="component" value="Chromosome"/>
</dbReference>
<dbReference type="Proteomes" id="UP000028349">
    <property type="component" value="Unassembled WGS sequence"/>
</dbReference>
<evidence type="ECO:0000256" key="1">
    <source>
        <dbReference type="SAM" id="Phobius"/>
    </source>
</evidence>
<organism evidence="4 6">
    <name type="scientific">Kaistella antarctica</name>
    <dbReference type="NCBI Taxonomy" id="266748"/>
    <lineage>
        <taxon>Bacteria</taxon>
        <taxon>Pseudomonadati</taxon>
        <taxon>Bacteroidota</taxon>
        <taxon>Flavobacteriia</taxon>
        <taxon>Flavobacteriales</taxon>
        <taxon>Weeksellaceae</taxon>
        <taxon>Chryseobacterium group</taxon>
        <taxon>Kaistella</taxon>
    </lineage>
</organism>
<dbReference type="STRING" id="266748.HY04_10645"/>
<feature type="transmembrane region" description="Helical" evidence="1">
    <location>
        <begin position="42"/>
        <end position="59"/>
    </location>
</feature>
<accession>A0A448NR47</accession>
<protein>
    <recommendedName>
        <fullName evidence="7">DUF4199 domain-containing protein</fullName>
    </recommendedName>
</protein>
<evidence type="ECO:0000313" key="5">
    <source>
        <dbReference type="Proteomes" id="UP000028349"/>
    </source>
</evidence>
<keyword evidence="1" id="KW-0472">Membrane</keyword>
<evidence type="ECO:0000313" key="3">
    <source>
        <dbReference type="EMBL" id="KEY18911.1"/>
    </source>
</evidence>
<dbReference type="EMBL" id="JPEP01000002">
    <property type="protein sequence ID" value="KEY18911.1"/>
    <property type="molecule type" value="Genomic_DNA"/>
</dbReference>
<evidence type="ECO:0008006" key="7">
    <source>
        <dbReference type="Google" id="ProtNLM"/>
    </source>
</evidence>
<evidence type="ECO:0000313" key="4">
    <source>
        <dbReference type="EMBL" id="VEH99237.1"/>
    </source>
</evidence>
<keyword evidence="1" id="KW-1133">Transmembrane helix</keyword>
<keyword evidence="2" id="KW-0732">Signal</keyword>
<dbReference type="KEGG" id="cant:NCTC13489_01433"/>